<accession>A0A8B8BYY5</accession>
<keyword evidence="6" id="KW-0735">Signal-anchor</keyword>
<evidence type="ECO:0000256" key="1">
    <source>
        <dbReference type="ARBA" id="ARBA00001936"/>
    </source>
</evidence>
<evidence type="ECO:0000256" key="5">
    <source>
        <dbReference type="ARBA" id="ARBA00022734"/>
    </source>
</evidence>
<evidence type="ECO:0000256" key="10">
    <source>
        <dbReference type="ARBA" id="ARBA00023157"/>
    </source>
</evidence>
<dbReference type="Pfam" id="PF00652">
    <property type="entry name" value="Ricin_B_lectin"/>
    <property type="match status" value="1"/>
</dbReference>
<dbReference type="SUPFAM" id="SSF50370">
    <property type="entry name" value="Ricin B-like lectins"/>
    <property type="match status" value="1"/>
</dbReference>
<dbReference type="EC" id="2.4.1.-" evidence="13"/>
<dbReference type="UniPathway" id="UPA00378"/>
<name>A0A8B8BYY5_CRAVI</name>
<dbReference type="GO" id="GO:0030246">
    <property type="term" value="F:carbohydrate binding"/>
    <property type="evidence" value="ECO:0007669"/>
    <property type="project" value="UniProtKB-KW"/>
</dbReference>
<dbReference type="AlphaFoldDB" id="A0A8B8BYY5"/>
<sequence>MRRRLSRKCCVFGIGILIILWMTFNLARWEWKLSPEPSHPQRLSLRARKSLLVKNPRTQGQGLQSFSVVRHCEELSEVFNKALVKRYNQSVLYSLGVVSDPEDQRARDEGYQKFAFNALISNKIGFHRALPDTRDSKCRDVTFPSIHLDTSIVICYHNELPSALLRMLHSILDRTPEELIREIILVDDSSTLDEVSCQIEAYVNQHLPKVKVVHTPERQGLIRARVYGAHHAKGEVLVFLDSHCEVNTDWLEPLLLRISHDPTTVVVPVIDIINQDTMEYQSSPLVRGGFNWGLHFRWEQLPDSDRKDPDLGSKPIQSPTMAGGLFAMRRDYFHRLGEYDLGMDIWGGENLEISFRIWMCGGRLEIIPCSRVGHIFRKRRPYGNPAGSDTLLKNSLRVAHVWMDEYKKYFLNQRPQANNVDYGDVSDRVSLRKRLSCKSFQWYLKDIYPEQILPNDTKPGKSDTHHQATKAKFSMKKTRVIVRHGRLKHVSTNLCVQSEKDIYTKKALLTFAECDDVSLSGQKAQLWFETVDNQLMLAQLLCLDLESAIAGKSYARLMKCQDSGSSQTWTWTRKNGFSHLYNPASGKCLTATPPRVGGYLSLGLCTASEDQHFLMS</sequence>
<dbReference type="OrthoDB" id="5988548at2759"/>
<keyword evidence="5 13" id="KW-0430">Lectin</keyword>
<dbReference type="RefSeq" id="XP_022308602.1">
    <property type="nucleotide sequence ID" value="XM_022452894.1"/>
</dbReference>
<dbReference type="Gene3D" id="3.90.550.10">
    <property type="entry name" value="Spore Coat Polysaccharide Biosynthesis Protein SpsA, Chain A"/>
    <property type="match status" value="1"/>
</dbReference>
<evidence type="ECO:0000256" key="2">
    <source>
        <dbReference type="ARBA" id="ARBA00004323"/>
    </source>
</evidence>
<evidence type="ECO:0000256" key="6">
    <source>
        <dbReference type="ARBA" id="ARBA00022968"/>
    </source>
</evidence>
<evidence type="ECO:0000256" key="13">
    <source>
        <dbReference type="RuleBase" id="RU361242"/>
    </source>
</evidence>
<dbReference type="GO" id="GO:0006493">
    <property type="term" value="P:protein O-linked glycosylation"/>
    <property type="evidence" value="ECO:0007669"/>
    <property type="project" value="TreeGrafter"/>
</dbReference>
<comment type="cofactor">
    <cofactor evidence="1 13">
        <name>Mn(2+)</name>
        <dbReference type="ChEBI" id="CHEBI:29035"/>
    </cofactor>
</comment>
<dbReference type="GO" id="GO:0000139">
    <property type="term" value="C:Golgi membrane"/>
    <property type="evidence" value="ECO:0007669"/>
    <property type="project" value="UniProtKB-SubCell"/>
</dbReference>
<dbReference type="InterPro" id="IPR000772">
    <property type="entry name" value="Ricin_B_lectin"/>
</dbReference>
<evidence type="ECO:0000256" key="11">
    <source>
        <dbReference type="ARBA" id="ARBA00023180"/>
    </source>
</evidence>
<dbReference type="CDD" id="cd23440">
    <property type="entry name" value="beta-trefoil_Ricin_GALNT11"/>
    <property type="match status" value="1"/>
</dbReference>
<comment type="subcellular location">
    <subcellularLocation>
        <location evidence="2 13">Golgi apparatus membrane</location>
        <topology evidence="2 13">Single-pass type II membrane protein</topology>
    </subcellularLocation>
</comment>
<dbReference type="GO" id="GO:0005112">
    <property type="term" value="F:Notch binding"/>
    <property type="evidence" value="ECO:0007669"/>
    <property type="project" value="TreeGrafter"/>
</dbReference>
<organism evidence="15 17">
    <name type="scientific">Crassostrea virginica</name>
    <name type="common">Eastern oyster</name>
    <dbReference type="NCBI Taxonomy" id="6565"/>
    <lineage>
        <taxon>Eukaryota</taxon>
        <taxon>Metazoa</taxon>
        <taxon>Spiralia</taxon>
        <taxon>Lophotrochozoa</taxon>
        <taxon>Mollusca</taxon>
        <taxon>Bivalvia</taxon>
        <taxon>Autobranchia</taxon>
        <taxon>Pteriomorphia</taxon>
        <taxon>Ostreida</taxon>
        <taxon>Ostreoidea</taxon>
        <taxon>Ostreidae</taxon>
        <taxon>Crassostrea</taxon>
    </lineage>
</organism>
<dbReference type="SMART" id="SM00458">
    <property type="entry name" value="RICIN"/>
    <property type="match status" value="1"/>
</dbReference>
<comment type="similarity">
    <text evidence="3 13">Belongs to the glycosyltransferase 2 family. GalNAc-T subfamily.</text>
</comment>
<keyword evidence="13" id="KW-0808">Transferase</keyword>
<reference evidence="16 17" key="1">
    <citation type="submission" date="2025-04" db="UniProtKB">
        <authorList>
            <consortium name="RefSeq"/>
        </authorList>
    </citation>
    <scope>IDENTIFICATION</scope>
    <source>
        <tissue evidence="16 17">Whole sample</tissue>
    </source>
</reference>
<dbReference type="Gene3D" id="2.80.10.50">
    <property type="match status" value="1"/>
</dbReference>
<dbReference type="InterPro" id="IPR045885">
    <property type="entry name" value="GalNAc-T"/>
</dbReference>
<feature type="domain" description="Ricin B lectin" evidence="14">
    <location>
        <begin position="484"/>
        <end position="616"/>
    </location>
</feature>
<evidence type="ECO:0000313" key="17">
    <source>
        <dbReference type="RefSeq" id="XP_022308603.1"/>
    </source>
</evidence>
<keyword evidence="15" id="KW-1185">Reference proteome</keyword>
<dbReference type="CDD" id="cd02510">
    <property type="entry name" value="pp-GalNAc-T"/>
    <property type="match status" value="1"/>
</dbReference>
<protein>
    <recommendedName>
        <fullName evidence="13">Polypeptide N-acetylgalactosaminyltransferase</fullName>
        <ecNumber evidence="13">2.4.1.-</ecNumber>
    </recommendedName>
    <alternativeName>
        <fullName evidence="13">Protein-UDP acetylgalactosaminyltransferase</fullName>
    </alternativeName>
</protein>
<evidence type="ECO:0000256" key="8">
    <source>
        <dbReference type="ARBA" id="ARBA00023034"/>
    </source>
</evidence>
<dbReference type="InterPro" id="IPR035992">
    <property type="entry name" value="Ricin_B-like_lectins"/>
</dbReference>
<keyword evidence="12 13" id="KW-0464">Manganese</keyword>
<evidence type="ECO:0000256" key="7">
    <source>
        <dbReference type="ARBA" id="ARBA00022989"/>
    </source>
</evidence>
<keyword evidence="7" id="KW-1133">Transmembrane helix</keyword>
<dbReference type="PANTHER" id="PTHR11675:SF63">
    <property type="entry name" value="POLYPEPTIDE N-ACETYLGALACTOSAMINYLTRANSFERASE"/>
    <property type="match status" value="1"/>
</dbReference>
<dbReference type="InterPro" id="IPR029044">
    <property type="entry name" value="Nucleotide-diphossugar_trans"/>
</dbReference>
<evidence type="ECO:0000313" key="16">
    <source>
        <dbReference type="RefSeq" id="XP_022308602.1"/>
    </source>
</evidence>
<dbReference type="SUPFAM" id="SSF53448">
    <property type="entry name" value="Nucleotide-diphospho-sugar transferases"/>
    <property type="match status" value="1"/>
</dbReference>
<evidence type="ECO:0000256" key="9">
    <source>
        <dbReference type="ARBA" id="ARBA00023136"/>
    </source>
</evidence>
<keyword evidence="10 13" id="KW-1015">Disulfide bond</keyword>
<dbReference type="Pfam" id="PF00535">
    <property type="entry name" value="Glycos_transf_2"/>
    <property type="match status" value="1"/>
</dbReference>
<keyword evidence="11" id="KW-0325">Glycoprotein</keyword>
<dbReference type="FunFam" id="3.90.550.10:FF:000053">
    <property type="entry name" value="Polypeptide N-acetylgalactosaminyltransferase"/>
    <property type="match status" value="1"/>
</dbReference>
<gene>
    <name evidence="16 17" type="primary">LOC111114547</name>
</gene>
<dbReference type="GO" id="GO:0008593">
    <property type="term" value="P:regulation of Notch signaling pathway"/>
    <property type="evidence" value="ECO:0007669"/>
    <property type="project" value="TreeGrafter"/>
</dbReference>
<keyword evidence="4" id="KW-0812">Transmembrane</keyword>
<dbReference type="RefSeq" id="XP_022308603.1">
    <property type="nucleotide sequence ID" value="XM_022452895.1"/>
</dbReference>
<dbReference type="Proteomes" id="UP000694844">
    <property type="component" value="Chromosome 9"/>
</dbReference>
<keyword evidence="9" id="KW-0472">Membrane</keyword>
<evidence type="ECO:0000313" key="15">
    <source>
        <dbReference type="Proteomes" id="UP000694844"/>
    </source>
</evidence>
<proteinExistence type="inferred from homology"/>
<keyword evidence="13" id="KW-0328">Glycosyltransferase</keyword>
<dbReference type="PROSITE" id="PS50231">
    <property type="entry name" value="RICIN_B_LECTIN"/>
    <property type="match status" value="1"/>
</dbReference>
<keyword evidence="8 13" id="KW-0333">Golgi apparatus</keyword>
<comment type="pathway">
    <text evidence="13">Protein modification; protein glycosylation.</text>
</comment>
<evidence type="ECO:0000256" key="4">
    <source>
        <dbReference type="ARBA" id="ARBA00022692"/>
    </source>
</evidence>
<evidence type="ECO:0000259" key="14">
    <source>
        <dbReference type="SMART" id="SM00458"/>
    </source>
</evidence>
<dbReference type="InterPro" id="IPR001173">
    <property type="entry name" value="Glyco_trans_2-like"/>
</dbReference>
<evidence type="ECO:0000256" key="3">
    <source>
        <dbReference type="ARBA" id="ARBA00005680"/>
    </source>
</evidence>
<dbReference type="GO" id="GO:0004653">
    <property type="term" value="F:polypeptide N-acetylgalactosaminyltransferase activity"/>
    <property type="evidence" value="ECO:0007669"/>
    <property type="project" value="TreeGrafter"/>
</dbReference>
<dbReference type="PANTHER" id="PTHR11675">
    <property type="entry name" value="N-ACETYLGALACTOSAMINYLTRANSFERASE"/>
    <property type="match status" value="1"/>
</dbReference>
<dbReference type="GeneID" id="111114547"/>
<dbReference type="KEGG" id="cvn:111114547"/>
<evidence type="ECO:0000256" key="12">
    <source>
        <dbReference type="ARBA" id="ARBA00023211"/>
    </source>
</evidence>